<comment type="caution">
    <text evidence="2">The sequence shown here is derived from an EMBL/GenBank/DDBJ whole genome shotgun (WGS) entry which is preliminary data.</text>
</comment>
<dbReference type="EMBL" id="LAZR01012039">
    <property type="protein sequence ID" value="KKM45987.1"/>
    <property type="molecule type" value="Genomic_DNA"/>
</dbReference>
<protein>
    <submittedName>
        <fullName evidence="2">Uncharacterized protein</fullName>
    </submittedName>
</protein>
<proteinExistence type="predicted"/>
<accession>A0A0F9J8S8</accession>
<feature type="compositionally biased region" description="Basic residues" evidence="1">
    <location>
        <begin position="167"/>
        <end position="176"/>
    </location>
</feature>
<gene>
    <name evidence="2" type="ORF">LCGC14_1560030</name>
</gene>
<reference evidence="2" key="1">
    <citation type="journal article" date="2015" name="Nature">
        <title>Complex archaea that bridge the gap between prokaryotes and eukaryotes.</title>
        <authorList>
            <person name="Spang A."/>
            <person name="Saw J.H."/>
            <person name="Jorgensen S.L."/>
            <person name="Zaremba-Niedzwiedzka K."/>
            <person name="Martijn J."/>
            <person name="Lind A.E."/>
            <person name="van Eijk R."/>
            <person name="Schleper C."/>
            <person name="Guy L."/>
            <person name="Ettema T.J."/>
        </authorList>
    </citation>
    <scope>NUCLEOTIDE SEQUENCE</scope>
</reference>
<dbReference type="AlphaFoldDB" id="A0A0F9J8S8"/>
<name>A0A0F9J8S8_9ZZZZ</name>
<feature type="compositionally biased region" description="Basic and acidic residues" evidence="1">
    <location>
        <begin position="181"/>
        <end position="198"/>
    </location>
</feature>
<feature type="region of interest" description="Disordered" evidence="1">
    <location>
        <begin position="150"/>
        <end position="198"/>
    </location>
</feature>
<sequence length="255" mass="28667">MLIDRVGTYLGYASSHGVDTSSGGFPQLILQCDATHYYDVDVEDYVEIEPQELRAFLVLYGKDQKPLRNCEQAKKVFEWDGLSFQALAEMDLSETRFLFRVEENHYDGNTTLQVSWIDVETASPTRQISSLDTKGLQDLDAKFGLAKVAKKTDTKKPTSKPIPPKTSTKKTSKPKTPKAPAPKEEKEEKTGSTTREDAWKYVSEQIPVAALSEDDRAVAWSRAIEKIHSGPDDDTLTGEEWFQVQELIVSETIPF</sequence>
<evidence type="ECO:0000313" key="2">
    <source>
        <dbReference type="EMBL" id="KKM45987.1"/>
    </source>
</evidence>
<organism evidence="2">
    <name type="scientific">marine sediment metagenome</name>
    <dbReference type="NCBI Taxonomy" id="412755"/>
    <lineage>
        <taxon>unclassified sequences</taxon>
        <taxon>metagenomes</taxon>
        <taxon>ecological metagenomes</taxon>
    </lineage>
</organism>
<evidence type="ECO:0000256" key="1">
    <source>
        <dbReference type="SAM" id="MobiDB-lite"/>
    </source>
</evidence>